<reference evidence="2" key="2">
    <citation type="submission" date="2023-07" db="EMBL/GenBank/DDBJ databases">
        <authorList>
            <consortium name="Lawrence Berkeley National Laboratory"/>
            <person name="Haridas S."/>
            <person name="Hensen N."/>
            <person name="Bonometti L."/>
            <person name="Westerberg I."/>
            <person name="Brannstrom I.O."/>
            <person name="Guillou S."/>
            <person name="Cros-Aarteil S."/>
            <person name="Calhoun S."/>
            <person name="Kuo A."/>
            <person name="Mondo S."/>
            <person name="Pangilinan J."/>
            <person name="Riley R."/>
            <person name="LaButti K."/>
            <person name="Andreopoulos B."/>
            <person name="Lipzen A."/>
            <person name="Chen C."/>
            <person name="Yanf M."/>
            <person name="Daum C."/>
            <person name="Ng V."/>
            <person name="Clum A."/>
            <person name="Steindorff A."/>
            <person name="Ohm R."/>
            <person name="Martin F."/>
            <person name="Silar P."/>
            <person name="Natvig D."/>
            <person name="Lalanne C."/>
            <person name="Gautier V."/>
            <person name="Ament-velasquez S.L."/>
            <person name="Kruys A."/>
            <person name="Hutchinson M.I."/>
            <person name="Powell A.J."/>
            <person name="Barry K."/>
            <person name="Miller A.N."/>
            <person name="Grigoriev I.V."/>
            <person name="Debuchy R."/>
            <person name="Gladieux P."/>
            <person name="Thoren M.H."/>
            <person name="Johannesson H."/>
        </authorList>
    </citation>
    <scope>NUCLEOTIDE SEQUENCE</scope>
    <source>
        <strain evidence="2">FGSC 1904</strain>
    </source>
</reference>
<feature type="transmembrane region" description="Helical" evidence="1">
    <location>
        <begin position="46"/>
        <end position="65"/>
    </location>
</feature>
<evidence type="ECO:0000256" key="1">
    <source>
        <dbReference type="SAM" id="Phobius"/>
    </source>
</evidence>
<dbReference type="Proteomes" id="UP001281003">
    <property type="component" value="Unassembled WGS sequence"/>
</dbReference>
<evidence type="ECO:0000313" key="3">
    <source>
        <dbReference type="Proteomes" id="UP001281003"/>
    </source>
</evidence>
<comment type="caution">
    <text evidence="2">The sequence shown here is derived from an EMBL/GenBank/DDBJ whole genome shotgun (WGS) entry which is preliminary data.</text>
</comment>
<organism evidence="2 3">
    <name type="scientific">Sordaria brevicollis</name>
    <dbReference type="NCBI Taxonomy" id="83679"/>
    <lineage>
        <taxon>Eukaryota</taxon>
        <taxon>Fungi</taxon>
        <taxon>Dikarya</taxon>
        <taxon>Ascomycota</taxon>
        <taxon>Pezizomycotina</taxon>
        <taxon>Sordariomycetes</taxon>
        <taxon>Sordariomycetidae</taxon>
        <taxon>Sordariales</taxon>
        <taxon>Sordariaceae</taxon>
        <taxon>Sordaria</taxon>
    </lineage>
</organism>
<gene>
    <name evidence="2" type="ORF">B0T20DRAFT_118420</name>
</gene>
<feature type="transmembrane region" description="Helical" evidence="1">
    <location>
        <begin position="77"/>
        <end position="98"/>
    </location>
</feature>
<keyword evidence="1" id="KW-1133">Transmembrane helix</keyword>
<keyword evidence="1" id="KW-0472">Membrane</keyword>
<sequence length="179" mass="19211">MSGTGKSKTKVLVSLSWNVQSVVSPTDAKEAADHTTRKIVRRMSKVTFLGFVVVVVVEGLLATGGVSPSWGSQYPKYAMGADGMSGGTIHITVVATIFSQSLSVRDGLFCRTDIVVSVGVSQPRFCSYSRRTANETAVVTNFEDVSTPGMTCHVQTEMSRLTHEEIVLSKTQRCGSSNL</sequence>
<dbReference type="AlphaFoldDB" id="A0AAE0PKE7"/>
<proteinExistence type="predicted"/>
<accession>A0AAE0PKE7</accession>
<reference evidence="2" key="1">
    <citation type="journal article" date="2023" name="Mol. Phylogenet. Evol.">
        <title>Genome-scale phylogeny and comparative genomics of the fungal order Sordariales.</title>
        <authorList>
            <person name="Hensen N."/>
            <person name="Bonometti L."/>
            <person name="Westerberg I."/>
            <person name="Brannstrom I.O."/>
            <person name="Guillou S."/>
            <person name="Cros-Aarteil S."/>
            <person name="Calhoun S."/>
            <person name="Haridas S."/>
            <person name="Kuo A."/>
            <person name="Mondo S."/>
            <person name="Pangilinan J."/>
            <person name="Riley R."/>
            <person name="LaButti K."/>
            <person name="Andreopoulos B."/>
            <person name="Lipzen A."/>
            <person name="Chen C."/>
            <person name="Yan M."/>
            <person name="Daum C."/>
            <person name="Ng V."/>
            <person name="Clum A."/>
            <person name="Steindorff A."/>
            <person name="Ohm R.A."/>
            <person name="Martin F."/>
            <person name="Silar P."/>
            <person name="Natvig D.O."/>
            <person name="Lalanne C."/>
            <person name="Gautier V."/>
            <person name="Ament-Velasquez S.L."/>
            <person name="Kruys A."/>
            <person name="Hutchinson M.I."/>
            <person name="Powell A.J."/>
            <person name="Barry K."/>
            <person name="Miller A.N."/>
            <person name="Grigoriev I.V."/>
            <person name="Debuchy R."/>
            <person name="Gladieux P."/>
            <person name="Hiltunen Thoren M."/>
            <person name="Johannesson H."/>
        </authorList>
    </citation>
    <scope>NUCLEOTIDE SEQUENCE</scope>
    <source>
        <strain evidence="2">FGSC 1904</strain>
    </source>
</reference>
<keyword evidence="1" id="KW-0812">Transmembrane</keyword>
<protein>
    <submittedName>
        <fullName evidence="2">Uncharacterized protein</fullName>
    </submittedName>
</protein>
<evidence type="ECO:0000313" key="2">
    <source>
        <dbReference type="EMBL" id="KAK3401600.1"/>
    </source>
</evidence>
<keyword evidence="3" id="KW-1185">Reference proteome</keyword>
<name>A0AAE0PKE7_SORBR</name>
<dbReference type="EMBL" id="JAUTDP010000002">
    <property type="protein sequence ID" value="KAK3401600.1"/>
    <property type="molecule type" value="Genomic_DNA"/>
</dbReference>